<comment type="caution">
    <text evidence="1">The sequence shown here is derived from an EMBL/GenBank/DDBJ whole genome shotgun (WGS) entry which is preliminary data.</text>
</comment>
<accession>A0A4D4J661</accession>
<proteinExistence type="predicted"/>
<reference evidence="2" key="1">
    <citation type="submission" date="2019-04" db="EMBL/GenBank/DDBJ databases">
        <title>Draft genome sequence of Pseudonocardiaceae bacterium SL3-2-4.</title>
        <authorList>
            <person name="Ningsih F."/>
            <person name="Yokota A."/>
            <person name="Sakai Y."/>
            <person name="Nanatani K."/>
            <person name="Yabe S."/>
            <person name="Oetari A."/>
            <person name="Sjamsuridzal W."/>
        </authorList>
    </citation>
    <scope>NUCLEOTIDE SEQUENCE [LARGE SCALE GENOMIC DNA]</scope>
    <source>
        <strain evidence="2">SL3-2-4</strain>
    </source>
</reference>
<evidence type="ECO:0008006" key="3">
    <source>
        <dbReference type="Google" id="ProtNLM"/>
    </source>
</evidence>
<protein>
    <recommendedName>
        <fullName evidence="3">Peptidase M1 membrane alanine aminopeptidase domain-containing protein</fullName>
    </recommendedName>
</protein>
<dbReference type="AlphaFoldDB" id="A0A4D4J661"/>
<gene>
    <name evidence="1" type="ORF">GTS_10660</name>
</gene>
<dbReference type="Proteomes" id="UP000298860">
    <property type="component" value="Unassembled WGS sequence"/>
</dbReference>
<organism evidence="1 2">
    <name type="scientific">Gandjariella thermophila</name>
    <dbReference type="NCBI Taxonomy" id="1931992"/>
    <lineage>
        <taxon>Bacteria</taxon>
        <taxon>Bacillati</taxon>
        <taxon>Actinomycetota</taxon>
        <taxon>Actinomycetes</taxon>
        <taxon>Pseudonocardiales</taxon>
        <taxon>Pseudonocardiaceae</taxon>
        <taxon>Gandjariella</taxon>
    </lineage>
</organism>
<name>A0A4D4J661_9PSEU</name>
<evidence type="ECO:0000313" key="1">
    <source>
        <dbReference type="EMBL" id="GDY29433.1"/>
    </source>
</evidence>
<dbReference type="EMBL" id="BJFL01000003">
    <property type="protein sequence ID" value="GDY29433.1"/>
    <property type="molecule type" value="Genomic_DNA"/>
</dbReference>
<evidence type="ECO:0000313" key="2">
    <source>
        <dbReference type="Proteomes" id="UP000298860"/>
    </source>
</evidence>
<sequence>MFRLLRAWVAEHRYGNGTIADFIALADRVSGKRLDPLFETWLFTRGKPALGPATGLSFGAVRPAPEPASYPVLRRTHELLARSGG</sequence>
<keyword evidence="2" id="KW-1185">Reference proteome</keyword>
<dbReference type="SUPFAM" id="SSF55486">
    <property type="entry name" value="Metalloproteases ('zincins'), catalytic domain"/>
    <property type="match status" value="1"/>
</dbReference>